<gene>
    <name evidence="1" type="ORF">ACJIZ3_008401</name>
</gene>
<keyword evidence="2" id="KW-1185">Reference proteome</keyword>
<organism evidence="1 2">
    <name type="scientific">Penstemon smallii</name>
    <dbReference type="NCBI Taxonomy" id="265156"/>
    <lineage>
        <taxon>Eukaryota</taxon>
        <taxon>Viridiplantae</taxon>
        <taxon>Streptophyta</taxon>
        <taxon>Embryophyta</taxon>
        <taxon>Tracheophyta</taxon>
        <taxon>Spermatophyta</taxon>
        <taxon>Magnoliopsida</taxon>
        <taxon>eudicotyledons</taxon>
        <taxon>Gunneridae</taxon>
        <taxon>Pentapetalae</taxon>
        <taxon>asterids</taxon>
        <taxon>lamiids</taxon>
        <taxon>Lamiales</taxon>
        <taxon>Plantaginaceae</taxon>
        <taxon>Cheloneae</taxon>
        <taxon>Penstemon</taxon>
    </lineage>
</organism>
<dbReference type="AlphaFoldDB" id="A0ABD3TAV5"/>
<evidence type="ECO:0000313" key="2">
    <source>
        <dbReference type="Proteomes" id="UP001634393"/>
    </source>
</evidence>
<accession>A0ABD3TAV5</accession>
<proteinExistence type="predicted"/>
<protein>
    <submittedName>
        <fullName evidence="1">Uncharacterized protein</fullName>
    </submittedName>
</protein>
<dbReference type="Proteomes" id="UP001634393">
    <property type="component" value="Unassembled WGS sequence"/>
</dbReference>
<reference evidence="1 2" key="1">
    <citation type="submission" date="2024-12" db="EMBL/GenBank/DDBJ databases">
        <title>The unique morphological basis and parallel evolutionary history of personate flowers in Penstemon.</title>
        <authorList>
            <person name="Depatie T.H."/>
            <person name="Wessinger C.A."/>
        </authorList>
    </citation>
    <scope>NUCLEOTIDE SEQUENCE [LARGE SCALE GENOMIC DNA]</scope>
    <source>
        <strain evidence="1">WTNN_2</strain>
        <tissue evidence="1">Leaf</tissue>
    </source>
</reference>
<evidence type="ECO:0000313" key="1">
    <source>
        <dbReference type="EMBL" id="KAL3833665.1"/>
    </source>
</evidence>
<dbReference type="EMBL" id="JBJXBP010000004">
    <property type="protein sequence ID" value="KAL3833665.1"/>
    <property type="molecule type" value="Genomic_DNA"/>
</dbReference>
<name>A0ABD3TAV5_9LAMI</name>
<dbReference type="PANTHER" id="PTHR35101">
    <property type="entry name" value="OS02G0162600 PROTEIN"/>
    <property type="match status" value="1"/>
</dbReference>
<sequence length="74" mass="8562">MANVRITRFITEVAPAQYISVMRHRTSNILETIHEEEKEAYTNDIRIASVPSLTATKAKHFFTEVQRSLSVFHE</sequence>
<comment type="caution">
    <text evidence="1">The sequence shown here is derived from an EMBL/GenBank/DDBJ whole genome shotgun (WGS) entry which is preliminary data.</text>
</comment>
<dbReference type="PANTHER" id="PTHR35101:SF12">
    <property type="entry name" value="OS02G0162600 PROTEIN"/>
    <property type="match status" value="1"/>
</dbReference>